<keyword evidence="10 15" id="KW-0274">FAD</keyword>
<dbReference type="InterPro" id="IPR002606">
    <property type="entry name" value="Riboflavin_kinase_bac"/>
</dbReference>
<proteinExistence type="inferred from homology"/>
<dbReference type="InterPro" id="IPR015864">
    <property type="entry name" value="FAD_synthase"/>
</dbReference>
<keyword evidence="4 15" id="KW-0285">Flavoprotein</keyword>
<evidence type="ECO:0000256" key="4">
    <source>
        <dbReference type="ARBA" id="ARBA00022630"/>
    </source>
</evidence>
<dbReference type="RefSeq" id="WP_258540310.1">
    <property type="nucleotide sequence ID" value="NZ_OU015584.1"/>
</dbReference>
<name>A0A916JJM4_9FLAO</name>
<dbReference type="PANTHER" id="PTHR22749">
    <property type="entry name" value="RIBOFLAVIN KINASE/FMN ADENYLYLTRANSFERASE"/>
    <property type="match status" value="1"/>
</dbReference>
<dbReference type="FunFam" id="3.40.50.620:FF:000021">
    <property type="entry name" value="Riboflavin biosynthesis protein"/>
    <property type="match status" value="1"/>
</dbReference>
<dbReference type="Gene3D" id="2.40.30.30">
    <property type="entry name" value="Riboflavin kinase-like"/>
    <property type="match status" value="1"/>
</dbReference>
<comment type="catalytic activity">
    <reaction evidence="14 15">
        <text>FMN + ATP + H(+) = FAD + diphosphate</text>
        <dbReference type="Rhea" id="RHEA:17237"/>
        <dbReference type="ChEBI" id="CHEBI:15378"/>
        <dbReference type="ChEBI" id="CHEBI:30616"/>
        <dbReference type="ChEBI" id="CHEBI:33019"/>
        <dbReference type="ChEBI" id="CHEBI:57692"/>
        <dbReference type="ChEBI" id="CHEBI:58210"/>
        <dbReference type="EC" id="2.7.7.2"/>
    </reaction>
</comment>
<evidence type="ECO:0000256" key="6">
    <source>
        <dbReference type="ARBA" id="ARBA00022679"/>
    </source>
</evidence>
<keyword evidence="6 15" id="KW-0808">Transferase</keyword>
<dbReference type="GO" id="GO:0003919">
    <property type="term" value="F:FMN adenylyltransferase activity"/>
    <property type="evidence" value="ECO:0007669"/>
    <property type="project" value="UniProtKB-UniRule"/>
</dbReference>
<dbReference type="InterPro" id="IPR015865">
    <property type="entry name" value="Riboflavin_kinase_bac/euk"/>
</dbReference>
<evidence type="ECO:0000256" key="15">
    <source>
        <dbReference type="PIRNR" id="PIRNR004491"/>
    </source>
</evidence>
<comment type="catalytic activity">
    <reaction evidence="13 15">
        <text>riboflavin + ATP = FMN + ADP + H(+)</text>
        <dbReference type="Rhea" id="RHEA:14357"/>
        <dbReference type="ChEBI" id="CHEBI:15378"/>
        <dbReference type="ChEBI" id="CHEBI:30616"/>
        <dbReference type="ChEBI" id="CHEBI:57986"/>
        <dbReference type="ChEBI" id="CHEBI:58210"/>
        <dbReference type="ChEBI" id="CHEBI:456216"/>
        <dbReference type="EC" id="2.7.1.26"/>
    </reaction>
</comment>
<evidence type="ECO:0000256" key="2">
    <source>
        <dbReference type="ARBA" id="ARBA00004726"/>
    </source>
</evidence>
<dbReference type="InterPro" id="IPR023468">
    <property type="entry name" value="Riboflavin_kinase"/>
</dbReference>
<dbReference type="NCBIfam" id="NF004160">
    <property type="entry name" value="PRK05627.1-3"/>
    <property type="match status" value="1"/>
</dbReference>
<dbReference type="NCBIfam" id="NF004162">
    <property type="entry name" value="PRK05627.1-5"/>
    <property type="match status" value="1"/>
</dbReference>
<dbReference type="SUPFAM" id="SSF52374">
    <property type="entry name" value="Nucleotidylyl transferase"/>
    <property type="match status" value="1"/>
</dbReference>
<gene>
    <name evidence="17" type="primary">ribF</name>
    <name evidence="17" type="ORF">CRYO30217_00066</name>
</gene>
<dbReference type="GO" id="GO:0009398">
    <property type="term" value="P:FMN biosynthetic process"/>
    <property type="evidence" value="ECO:0007669"/>
    <property type="project" value="UniProtKB-UniRule"/>
</dbReference>
<dbReference type="InterPro" id="IPR023465">
    <property type="entry name" value="Riboflavin_kinase_dom_sf"/>
</dbReference>
<evidence type="ECO:0000256" key="8">
    <source>
        <dbReference type="ARBA" id="ARBA00022741"/>
    </source>
</evidence>
<dbReference type="Pfam" id="PF06574">
    <property type="entry name" value="FAD_syn"/>
    <property type="match status" value="1"/>
</dbReference>
<dbReference type="EMBL" id="OU015584">
    <property type="protein sequence ID" value="CAG5076324.1"/>
    <property type="molecule type" value="Genomic_DNA"/>
</dbReference>
<evidence type="ECO:0000256" key="5">
    <source>
        <dbReference type="ARBA" id="ARBA00022643"/>
    </source>
</evidence>
<dbReference type="KEGG" id="ptan:CRYO30217_00066"/>
<keyword evidence="9 15" id="KW-0418">Kinase</keyword>
<evidence type="ECO:0000313" key="18">
    <source>
        <dbReference type="Proteomes" id="UP000683507"/>
    </source>
</evidence>
<keyword evidence="8 15" id="KW-0547">Nucleotide-binding</keyword>
<evidence type="ECO:0000256" key="11">
    <source>
        <dbReference type="ARBA" id="ARBA00022840"/>
    </source>
</evidence>
<dbReference type="InterPro" id="IPR014729">
    <property type="entry name" value="Rossmann-like_a/b/a_fold"/>
</dbReference>
<evidence type="ECO:0000256" key="10">
    <source>
        <dbReference type="ARBA" id="ARBA00022827"/>
    </source>
</evidence>
<keyword evidence="18" id="KW-1185">Reference proteome</keyword>
<keyword evidence="7 15" id="KW-0548">Nucleotidyltransferase</keyword>
<dbReference type="EC" id="2.7.7.2" evidence="15"/>
<evidence type="ECO:0000256" key="1">
    <source>
        <dbReference type="ARBA" id="ARBA00002121"/>
    </source>
</evidence>
<dbReference type="Gene3D" id="3.40.50.620">
    <property type="entry name" value="HUPs"/>
    <property type="match status" value="1"/>
</dbReference>
<organism evidence="17 18">
    <name type="scientific">Parvicella tangerina</name>
    <dbReference type="NCBI Taxonomy" id="2829795"/>
    <lineage>
        <taxon>Bacteria</taxon>
        <taxon>Pseudomonadati</taxon>
        <taxon>Bacteroidota</taxon>
        <taxon>Flavobacteriia</taxon>
        <taxon>Flavobacteriales</taxon>
        <taxon>Parvicellaceae</taxon>
        <taxon>Parvicella</taxon>
    </lineage>
</organism>
<keyword evidence="11 15" id="KW-0067">ATP-binding</keyword>
<dbReference type="SMART" id="SM00904">
    <property type="entry name" value="Flavokinase"/>
    <property type="match status" value="1"/>
</dbReference>
<accession>A0A916JJM4</accession>
<dbReference type="AlphaFoldDB" id="A0A916JJM4"/>
<reference evidence="17" key="1">
    <citation type="submission" date="2021-04" db="EMBL/GenBank/DDBJ databases">
        <authorList>
            <person name="Rodrigo-Torres L."/>
            <person name="Arahal R. D."/>
            <person name="Lucena T."/>
        </authorList>
    </citation>
    <scope>NUCLEOTIDE SEQUENCE</scope>
    <source>
        <strain evidence="17">AS29M-1</strain>
    </source>
</reference>
<dbReference type="GO" id="GO:0006747">
    <property type="term" value="P:FAD biosynthetic process"/>
    <property type="evidence" value="ECO:0007669"/>
    <property type="project" value="UniProtKB-UniRule"/>
</dbReference>
<comment type="similarity">
    <text evidence="15">Belongs to the ribF family.</text>
</comment>
<dbReference type="EC" id="2.7.1.26" evidence="15"/>
<evidence type="ECO:0000256" key="12">
    <source>
        <dbReference type="ARBA" id="ARBA00023268"/>
    </source>
</evidence>
<comment type="pathway">
    <text evidence="2 15">Cofactor biosynthesis; FAD biosynthesis; FAD from FMN: step 1/1.</text>
</comment>
<evidence type="ECO:0000259" key="16">
    <source>
        <dbReference type="SMART" id="SM00904"/>
    </source>
</evidence>
<sequence>MIIHKSINEIGEIKNPILTVGTFDGVHVGHQKIISRINELAQEKNGESVLLTFHPHPRKVLFPDDDSLKLINTIEEKTALLEQFGLDHVIYMAFEKSLSRMSPVEYVRDILVNKIGIKTIVIGYDHHFGRNREGDIELLRELGPIYDFEVVEITAQDIDEITVSSTKVRRAIEKGDIKIANEFLGHPFCMTGTVVAGAKLGRELGYPTANLQVNDINKIIPGNGVYEVIVQTKENRFTGMLNIGTKPTVADSDETSIEVHLLDFNADLYGQELTLTFIRKIRDEQKFDDLTALKNQLSKDEESVRRR</sequence>
<comment type="pathway">
    <text evidence="3 15">Cofactor biosynthesis; FMN biosynthesis; FMN from riboflavin (ATP route): step 1/1.</text>
</comment>
<dbReference type="FunFam" id="2.40.30.30:FF:000003">
    <property type="entry name" value="Riboflavin biosynthesis protein"/>
    <property type="match status" value="1"/>
</dbReference>
<comment type="function">
    <text evidence="1">Catalyzes the phosphorylation of riboflavin to FMN followed by the adenylation of FMN to FAD.</text>
</comment>
<dbReference type="PIRSF" id="PIRSF004491">
    <property type="entry name" value="FAD_Synth"/>
    <property type="match status" value="1"/>
</dbReference>
<dbReference type="Proteomes" id="UP000683507">
    <property type="component" value="Chromosome"/>
</dbReference>
<evidence type="ECO:0000256" key="9">
    <source>
        <dbReference type="ARBA" id="ARBA00022777"/>
    </source>
</evidence>
<evidence type="ECO:0000256" key="13">
    <source>
        <dbReference type="ARBA" id="ARBA00047880"/>
    </source>
</evidence>
<keyword evidence="12" id="KW-0511">Multifunctional enzyme</keyword>
<protein>
    <recommendedName>
        <fullName evidence="15">Riboflavin biosynthesis protein</fullName>
    </recommendedName>
    <domain>
        <recommendedName>
            <fullName evidence="15">Riboflavin kinase</fullName>
            <ecNumber evidence="15">2.7.1.26</ecNumber>
        </recommendedName>
        <alternativeName>
            <fullName evidence="15">Flavokinase</fullName>
        </alternativeName>
    </domain>
    <domain>
        <recommendedName>
            <fullName evidence="15">FMN adenylyltransferase</fullName>
            <ecNumber evidence="15">2.7.7.2</ecNumber>
        </recommendedName>
        <alternativeName>
            <fullName evidence="15">FAD pyrophosphorylase</fullName>
        </alternativeName>
        <alternativeName>
            <fullName evidence="15">FAD synthase</fullName>
        </alternativeName>
    </domain>
</protein>
<dbReference type="PANTHER" id="PTHR22749:SF6">
    <property type="entry name" value="RIBOFLAVIN KINASE"/>
    <property type="match status" value="1"/>
</dbReference>
<dbReference type="SUPFAM" id="SSF82114">
    <property type="entry name" value="Riboflavin kinase-like"/>
    <property type="match status" value="1"/>
</dbReference>
<dbReference type="NCBIfam" id="TIGR00083">
    <property type="entry name" value="ribF"/>
    <property type="match status" value="1"/>
</dbReference>
<dbReference type="GO" id="GO:0005524">
    <property type="term" value="F:ATP binding"/>
    <property type="evidence" value="ECO:0007669"/>
    <property type="project" value="UniProtKB-UniRule"/>
</dbReference>
<feature type="domain" description="Riboflavin kinase" evidence="16">
    <location>
        <begin position="183"/>
        <end position="307"/>
    </location>
</feature>
<dbReference type="NCBIfam" id="TIGR00125">
    <property type="entry name" value="cyt_tran_rel"/>
    <property type="match status" value="1"/>
</dbReference>
<dbReference type="Pfam" id="PF01687">
    <property type="entry name" value="Flavokinase"/>
    <property type="match status" value="1"/>
</dbReference>
<dbReference type="GO" id="GO:0008531">
    <property type="term" value="F:riboflavin kinase activity"/>
    <property type="evidence" value="ECO:0007669"/>
    <property type="project" value="UniProtKB-UniRule"/>
</dbReference>
<evidence type="ECO:0000313" key="17">
    <source>
        <dbReference type="EMBL" id="CAG5076324.1"/>
    </source>
</evidence>
<keyword evidence="5 15" id="KW-0288">FMN</keyword>
<dbReference type="GO" id="GO:0009231">
    <property type="term" value="P:riboflavin biosynthetic process"/>
    <property type="evidence" value="ECO:0007669"/>
    <property type="project" value="InterPro"/>
</dbReference>
<evidence type="ECO:0000256" key="14">
    <source>
        <dbReference type="ARBA" id="ARBA00049494"/>
    </source>
</evidence>
<evidence type="ECO:0000256" key="7">
    <source>
        <dbReference type="ARBA" id="ARBA00022695"/>
    </source>
</evidence>
<dbReference type="InterPro" id="IPR004821">
    <property type="entry name" value="Cyt_trans-like"/>
</dbReference>
<evidence type="ECO:0000256" key="3">
    <source>
        <dbReference type="ARBA" id="ARBA00005201"/>
    </source>
</evidence>
<dbReference type="CDD" id="cd02064">
    <property type="entry name" value="FAD_synthetase_N"/>
    <property type="match status" value="1"/>
</dbReference>